<dbReference type="Proteomes" id="UP001314635">
    <property type="component" value="Unassembled WGS sequence"/>
</dbReference>
<dbReference type="EMBL" id="JAFCLK010000008">
    <property type="protein sequence ID" value="MBR1136066.1"/>
    <property type="molecule type" value="Genomic_DNA"/>
</dbReference>
<feature type="region of interest" description="Disordered" evidence="1">
    <location>
        <begin position="1"/>
        <end position="23"/>
    </location>
</feature>
<proteinExistence type="predicted"/>
<evidence type="ECO:0000256" key="1">
    <source>
        <dbReference type="SAM" id="MobiDB-lite"/>
    </source>
</evidence>
<evidence type="ECO:0000313" key="2">
    <source>
        <dbReference type="EMBL" id="MBR1136066.1"/>
    </source>
</evidence>
<dbReference type="RefSeq" id="WP_012044017.1">
    <property type="nucleotide sequence ID" value="NZ_JABFDP010000009.1"/>
</dbReference>
<reference evidence="3" key="1">
    <citation type="journal article" date="2021" name="ISME J.">
        <title>Evolutionary origin and ecological implication of a unique nif island in free-living Bradyrhizobium lineages.</title>
        <authorList>
            <person name="Tao J."/>
        </authorList>
    </citation>
    <scope>NUCLEOTIDE SEQUENCE [LARGE SCALE GENOMIC DNA]</scope>
    <source>
        <strain evidence="3">SZCCT0094</strain>
    </source>
</reference>
<evidence type="ECO:0000313" key="3">
    <source>
        <dbReference type="Proteomes" id="UP001314635"/>
    </source>
</evidence>
<keyword evidence="3" id="KW-1185">Reference proteome</keyword>
<sequence length="61" mass="6652">MSNTPFQAAESVSSPSLIPDPMERLSDDECLSRLVHAVSRGESERLDEVAQLLGRLAVVIE</sequence>
<feature type="compositionally biased region" description="Polar residues" evidence="1">
    <location>
        <begin position="1"/>
        <end position="16"/>
    </location>
</feature>
<organism evidence="2 3">
    <name type="scientific">Bradyrhizobium denitrificans</name>
    <dbReference type="NCBI Taxonomy" id="2734912"/>
    <lineage>
        <taxon>Bacteria</taxon>
        <taxon>Pseudomonadati</taxon>
        <taxon>Pseudomonadota</taxon>
        <taxon>Alphaproteobacteria</taxon>
        <taxon>Hyphomicrobiales</taxon>
        <taxon>Nitrobacteraceae</taxon>
        <taxon>Bradyrhizobium</taxon>
    </lineage>
</organism>
<accession>A0ABS5G602</accession>
<protein>
    <submittedName>
        <fullName evidence="2">Uncharacterized protein</fullName>
    </submittedName>
</protein>
<name>A0ABS5G602_9BRAD</name>
<comment type="caution">
    <text evidence="2">The sequence shown here is derived from an EMBL/GenBank/DDBJ whole genome shotgun (WGS) entry which is preliminary data.</text>
</comment>
<gene>
    <name evidence="2" type="ORF">JQ619_09840</name>
</gene>